<gene>
    <name evidence="3" type="primary">LECA</name>
</gene>
<sequence>AKMRLTIYCILMLCFASVLPKSINISNRGESDTQPFIEIGSKYYLINAAVEMNWFGAALYCRNYDSDLTVIESEAEMNALSFYLTTNGHSEKHFWLGATDLADEGKFMSLKDGRPMLYAKWSGNQPDNAGQNEGCVHLWAYENIFYMNDNNCMTKFYANCELRQPKKTCDVCDLKNLIERFMQNTSVHNCRN</sequence>
<dbReference type="InterPro" id="IPR050111">
    <property type="entry name" value="C-type_lectin/snaclec_domain"/>
</dbReference>
<organism evidence="3">
    <name type="scientific">Bactrocera dorsalis</name>
    <name type="common">Oriental fruit fly</name>
    <name type="synonym">Dacus dorsalis</name>
    <dbReference type="NCBI Taxonomy" id="27457"/>
    <lineage>
        <taxon>Eukaryota</taxon>
        <taxon>Metazoa</taxon>
        <taxon>Ecdysozoa</taxon>
        <taxon>Arthropoda</taxon>
        <taxon>Hexapoda</taxon>
        <taxon>Insecta</taxon>
        <taxon>Pterygota</taxon>
        <taxon>Neoptera</taxon>
        <taxon>Endopterygota</taxon>
        <taxon>Diptera</taxon>
        <taxon>Brachycera</taxon>
        <taxon>Muscomorpha</taxon>
        <taxon>Tephritoidea</taxon>
        <taxon>Tephritidae</taxon>
        <taxon>Bactrocera</taxon>
        <taxon>Bactrocera</taxon>
    </lineage>
</organism>
<dbReference type="OrthoDB" id="6340082at2759"/>
<keyword evidence="1" id="KW-0732">Signal</keyword>
<evidence type="ECO:0000313" key="3">
    <source>
        <dbReference type="EMBL" id="JAC52387.1"/>
    </source>
</evidence>
<reference evidence="3" key="1">
    <citation type="journal article" date="2014" name="BMC Genomics">
        <title>Characterizing the developmental transcriptome of the oriental fruit fly, Bactrocera dorsalis (Diptera: Tephritidae) through comparative genomic analysis with Drosophila melanogaster utilizing modENCODE datasets.</title>
        <authorList>
            <person name="Geib S.M."/>
            <person name="Calla B."/>
            <person name="Hall B."/>
            <person name="Hou S."/>
            <person name="Manoukis N.C."/>
        </authorList>
    </citation>
    <scope>NUCLEOTIDE SEQUENCE</scope>
    <source>
        <strain evidence="3">Punador</strain>
    </source>
</reference>
<dbReference type="InterPro" id="IPR016187">
    <property type="entry name" value="CTDL_fold"/>
</dbReference>
<dbReference type="Gene3D" id="3.10.100.10">
    <property type="entry name" value="Mannose-Binding Protein A, subunit A"/>
    <property type="match status" value="1"/>
</dbReference>
<dbReference type="SUPFAM" id="SSF56436">
    <property type="entry name" value="C-type lectin-like"/>
    <property type="match status" value="1"/>
</dbReference>
<dbReference type="PANTHER" id="PTHR22803">
    <property type="entry name" value="MANNOSE, PHOSPHOLIPASE, LECTIN RECEPTOR RELATED"/>
    <property type="match status" value="1"/>
</dbReference>
<proteinExistence type="predicted"/>
<dbReference type="AlphaFoldDB" id="A0A034WDH3"/>
<dbReference type="Pfam" id="PF00059">
    <property type="entry name" value="Lectin_C"/>
    <property type="match status" value="1"/>
</dbReference>
<feature type="non-terminal residue" evidence="3">
    <location>
        <position position="1"/>
    </location>
</feature>
<dbReference type="CDD" id="cd00037">
    <property type="entry name" value="CLECT"/>
    <property type="match status" value="1"/>
</dbReference>
<dbReference type="PROSITE" id="PS50041">
    <property type="entry name" value="C_TYPE_LECTIN_2"/>
    <property type="match status" value="1"/>
</dbReference>
<evidence type="ECO:0000256" key="1">
    <source>
        <dbReference type="SAM" id="SignalP"/>
    </source>
</evidence>
<protein>
    <submittedName>
        <fullName evidence="3">Lectin subunit alpha</fullName>
    </submittedName>
</protein>
<evidence type="ECO:0000259" key="2">
    <source>
        <dbReference type="PROSITE" id="PS50041"/>
    </source>
</evidence>
<name>A0A034WDH3_BACDO</name>
<dbReference type="SMART" id="SM00034">
    <property type="entry name" value="CLECT"/>
    <property type="match status" value="1"/>
</dbReference>
<feature type="signal peptide" evidence="1">
    <location>
        <begin position="1"/>
        <end position="20"/>
    </location>
</feature>
<dbReference type="EMBL" id="GAKP01006565">
    <property type="protein sequence ID" value="JAC52387.1"/>
    <property type="molecule type" value="Transcribed_RNA"/>
</dbReference>
<dbReference type="InterPro" id="IPR016186">
    <property type="entry name" value="C-type_lectin-like/link_sf"/>
</dbReference>
<feature type="chain" id="PRO_5001557778" evidence="1">
    <location>
        <begin position="21"/>
        <end position="192"/>
    </location>
</feature>
<accession>A0A034WDH3</accession>
<feature type="domain" description="C-type lectin" evidence="2">
    <location>
        <begin position="39"/>
        <end position="161"/>
    </location>
</feature>
<dbReference type="InterPro" id="IPR001304">
    <property type="entry name" value="C-type_lectin-like"/>
</dbReference>